<accession>A0ABR4N4L8</accession>
<name>A0ABR4N4L8_9FUNG</name>
<dbReference type="InterPro" id="IPR050325">
    <property type="entry name" value="Prot/Nucl_acid_deglycase"/>
</dbReference>
<evidence type="ECO:0000256" key="2">
    <source>
        <dbReference type="ARBA" id="ARBA00004613"/>
    </source>
</evidence>
<evidence type="ECO:0000256" key="5">
    <source>
        <dbReference type="ARBA" id="ARBA00022729"/>
    </source>
</evidence>
<sequence length="197" mass="22007">MSPKQFIQAYSVCTTVFSSVDLATLNGDSPRWAAADDASAKWLADKKHILARPLALETLDPNVEHYAGMVVPDGDGFYFEPRNLKIRSFLEYFVKFRKPVCLIGAGAAALFSTEPDPGEQWLLRKYSLTAPSNLSAVRHNKYLTHRSIEDFIVDMYGRYSTGKNESVHIVVDDNLVTAQSKACTLIAIQTFILLCNR</sequence>
<dbReference type="PANTHER" id="PTHR48094">
    <property type="entry name" value="PROTEIN/NUCLEIC ACID DEGLYCASE DJ-1-RELATED"/>
    <property type="match status" value="1"/>
</dbReference>
<keyword evidence="5" id="KW-0732">Signal</keyword>
<organism evidence="12 13">
    <name type="scientific">Polyrhizophydium stewartii</name>
    <dbReference type="NCBI Taxonomy" id="2732419"/>
    <lineage>
        <taxon>Eukaryota</taxon>
        <taxon>Fungi</taxon>
        <taxon>Fungi incertae sedis</taxon>
        <taxon>Chytridiomycota</taxon>
        <taxon>Chytridiomycota incertae sedis</taxon>
        <taxon>Chytridiomycetes</taxon>
        <taxon>Rhizophydiales</taxon>
        <taxon>Rhizophydiales incertae sedis</taxon>
        <taxon>Polyrhizophydium</taxon>
    </lineage>
</organism>
<comment type="caution">
    <text evidence="12">The sequence shown here is derived from an EMBL/GenBank/DDBJ whole genome shotgun (WGS) entry which is preliminary data.</text>
</comment>
<keyword evidence="6" id="KW-0967">Endosome</keyword>
<comment type="catalytic activity">
    <reaction evidence="11">
        <text>methylglyoxal + H2O = (R)-lactate + H(+)</text>
        <dbReference type="Rhea" id="RHEA:27754"/>
        <dbReference type="ChEBI" id="CHEBI:15377"/>
        <dbReference type="ChEBI" id="CHEBI:15378"/>
        <dbReference type="ChEBI" id="CHEBI:16004"/>
        <dbReference type="ChEBI" id="CHEBI:17158"/>
        <dbReference type="EC" id="4.2.1.130"/>
    </reaction>
</comment>
<comment type="function">
    <text evidence="10">Component of the FERRY complex (Five-subunit Endosomal Rab5 and RNA/ribosome intermediary). The FERRY complex directly interacts with mRNAs and RAB5A, and functions as a RAB5A effector involved in the localization and the distribution of specific mRNAs most likely by mediating their endosomal transport. The complex recruits mRNAs and ribosomes to early endosomes through direct mRNA-interaction.</text>
</comment>
<dbReference type="Proteomes" id="UP001527925">
    <property type="component" value="Unassembled WGS sequence"/>
</dbReference>
<evidence type="ECO:0000256" key="6">
    <source>
        <dbReference type="ARBA" id="ARBA00022753"/>
    </source>
</evidence>
<keyword evidence="13" id="KW-1185">Reference proteome</keyword>
<reference evidence="12 13" key="1">
    <citation type="submission" date="2023-09" db="EMBL/GenBank/DDBJ databases">
        <title>Pangenome analysis of Batrachochytrium dendrobatidis and related Chytrids.</title>
        <authorList>
            <person name="Yacoub M.N."/>
            <person name="Stajich J.E."/>
            <person name="James T.Y."/>
        </authorList>
    </citation>
    <scope>NUCLEOTIDE SEQUENCE [LARGE SCALE GENOMIC DNA]</scope>
    <source>
        <strain evidence="12 13">JEL0888</strain>
    </source>
</reference>
<dbReference type="EMBL" id="JADGIZ020000033">
    <property type="protein sequence ID" value="KAL2914448.1"/>
    <property type="molecule type" value="Genomic_DNA"/>
</dbReference>
<evidence type="ECO:0000256" key="4">
    <source>
        <dbReference type="ARBA" id="ARBA00022525"/>
    </source>
</evidence>
<evidence type="ECO:0000256" key="9">
    <source>
        <dbReference type="ARBA" id="ARBA00044823"/>
    </source>
</evidence>
<dbReference type="SUPFAM" id="SSF52317">
    <property type="entry name" value="Class I glutamine amidotransferase-like"/>
    <property type="match status" value="1"/>
</dbReference>
<dbReference type="InterPro" id="IPR029062">
    <property type="entry name" value="Class_I_gatase-like"/>
</dbReference>
<evidence type="ECO:0000256" key="1">
    <source>
        <dbReference type="ARBA" id="ARBA00004412"/>
    </source>
</evidence>
<protein>
    <recommendedName>
        <fullName evidence="7">Glutamine amidotransferase-like class 1 domain-containing protein 1</fullName>
        <ecNumber evidence="3">4.2.1.130</ecNumber>
    </recommendedName>
    <alternativeName>
        <fullName evidence="9">Ferry endosomal RAB5 effector complex subunit 5</fullName>
    </alternativeName>
    <alternativeName>
        <fullName evidence="8">Parkinson disease 7 domain-containing protein 1</fullName>
    </alternativeName>
</protein>
<comment type="subcellular location">
    <subcellularLocation>
        <location evidence="1">Early endosome</location>
    </subcellularLocation>
    <subcellularLocation>
        <location evidence="2">Secreted</location>
    </subcellularLocation>
</comment>
<dbReference type="EC" id="4.2.1.130" evidence="3"/>
<evidence type="ECO:0000313" key="12">
    <source>
        <dbReference type="EMBL" id="KAL2914448.1"/>
    </source>
</evidence>
<evidence type="ECO:0000256" key="7">
    <source>
        <dbReference type="ARBA" id="ARBA00039189"/>
    </source>
</evidence>
<keyword evidence="4" id="KW-0964">Secreted</keyword>
<gene>
    <name evidence="12" type="primary">PDDC1</name>
    <name evidence="12" type="ORF">HK105_206015</name>
</gene>
<proteinExistence type="predicted"/>
<dbReference type="PANTHER" id="PTHR48094:SF18">
    <property type="entry name" value="GLUTAMINE AMIDOTRANSFERASE-LIKE CLASS 1 DOMAIN-CONTAINING PROTEIN 1"/>
    <property type="match status" value="1"/>
</dbReference>
<evidence type="ECO:0000313" key="13">
    <source>
        <dbReference type="Proteomes" id="UP001527925"/>
    </source>
</evidence>
<evidence type="ECO:0000256" key="3">
    <source>
        <dbReference type="ARBA" id="ARBA00013134"/>
    </source>
</evidence>
<evidence type="ECO:0000256" key="8">
    <source>
        <dbReference type="ARBA" id="ARBA00042130"/>
    </source>
</evidence>
<evidence type="ECO:0000256" key="11">
    <source>
        <dbReference type="ARBA" id="ARBA00048082"/>
    </source>
</evidence>
<dbReference type="Gene3D" id="3.40.50.880">
    <property type="match status" value="1"/>
</dbReference>
<evidence type="ECO:0000256" key="10">
    <source>
        <dbReference type="ARBA" id="ARBA00045408"/>
    </source>
</evidence>